<keyword evidence="5" id="KW-1185">Reference proteome</keyword>
<organism evidence="4 5">
    <name type="scientific">Hevea brasiliensis</name>
    <name type="common">Para rubber tree</name>
    <name type="synonym">Siphonia brasiliensis</name>
    <dbReference type="NCBI Taxonomy" id="3981"/>
    <lineage>
        <taxon>Eukaryota</taxon>
        <taxon>Viridiplantae</taxon>
        <taxon>Streptophyta</taxon>
        <taxon>Embryophyta</taxon>
        <taxon>Tracheophyta</taxon>
        <taxon>Spermatophyta</taxon>
        <taxon>Magnoliopsida</taxon>
        <taxon>eudicotyledons</taxon>
        <taxon>Gunneridae</taxon>
        <taxon>Pentapetalae</taxon>
        <taxon>rosids</taxon>
        <taxon>fabids</taxon>
        <taxon>Malpighiales</taxon>
        <taxon>Euphorbiaceae</taxon>
        <taxon>Crotonoideae</taxon>
        <taxon>Micrandreae</taxon>
        <taxon>Hevea</taxon>
    </lineage>
</organism>
<proteinExistence type="predicted"/>
<evidence type="ECO:0000313" key="4">
    <source>
        <dbReference type="EMBL" id="KAF2302299.1"/>
    </source>
</evidence>
<feature type="compositionally biased region" description="Polar residues" evidence="2">
    <location>
        <begin position="45"/>
        <end position="66"/>
    </location>
</feature>
<evidence type="ECO:0000313" key="5">
    <source>
        <dbReference type="Proteomes" id="UP000467840"/>
    </source>
</evidence>
<gene>
    <name evidence="4" type="ORF">GH714_034027</name>
</gene>
<dbReference type="Proteomes" id="UP000467840">
    <property type="component" value="Chromosome 4"/>
</dbReference>
<keyword evidence="3" id="KW-0472">Membrane</keyword>
<feature type="region of interest" description="Disordered" evidence="2">
    <location>
        <begin position="122"/>
        <end position="170"/>
    </location>
</feature>
<comment type="caution">
    <text evidence="4">The sequence shown here is derived from an EMBL/GenBank/DDBJ whole genome shotgun (WGS) entry which is preliminary data.</text>
</comment>
<dbReference type="PANTHER" id="PTHR35490">
    <property type="entry name" value="BACTERIOPHAGE N4 ADSORPTION B PROTEIN"/>
    <property type="match status" value="1"/>
</dbReference>
<feature type="coiled-coil region" evidence="1">
    <location>
        <begin position="325"/>
        <end position="352"/>
    </location>
</feature>
<sequence length="517" mass="57538">MLRAFTRRSRRGGYERLVADESAIAASDELGTLKRSKTLPASPALRSSTAKFSSESGFPNDSQSHQHPVKSSARNKANKSHPLLSLFDARWKRKTTAKPEFTRAMPTFTAIALDRLLEPGASKSVDKSVPSSNPVPKPNFPPKTRPVPNSKLERRNNTSATERKVSCPQISPALYATPEVTPLPDSPSSFTPSPYIINHKRRGPRLLKSFSEDDVASRRKTLDEMNGSARDSPPITGEIVNGAHEASSEGEHMNGVHDGEIGGKRDVDTEDFFDPRESISYSSNTDNEGNSVVESSVKLAATTPVGEFYDAWEELSSESGHQTSLRDIEAELREMRLNLLMELEKRKQAEETLYNVQIQWQRIRQQLALVGLTLPAFPITVEDELSPGIDLAEELCQQVCVARFVSDSIGRGIAKAELEMEKEAQIDAKNFEIARLWDRLHYYEAVNQEMSQRNQEAVEMARRNRQVGKRRQRWVWGSIATVITLGTAALAWSYFPSAKGSSSNDDSMVPEHDDAAK</sequence>
<evidence type="ECO:0000256" key="3">
    <source>
        <dbReference type="SAM" id="Phobius"/>
    </source>
</evidence>
<keyword evidence="1" id="KW-0175">Coiled coil</keyword>
<accession>A0A6A6LRP7</accession>
<feature type="region of interest" description="Disordered" evidence="2">
    <location>
        <begin position="178"/>
        <end position="197"/>
    </location>
</feature>
<dbReference type="PANTHER" id="PTHR35490:SF2">
    <property type="entry name" value="BACTERIOPHAGE N4 ADSORPTION B PROTEIN"/>
    <property type="match status" value="1"/>
</dbReference>
<evidence type="ECO:0000256" key="1">
    <source>
        <dbReference type="SAM" id="Coils"/>
    </source>
</evidence>
<protein>
    <submittedName>
        <fullName evidence="4">Uncharacterized protein</fullName>
    </submittedName>
</protein>
<feature type="transmembrane region" description="Helical" evidence="3">
    <location>
        <begin position="474"/>
        <end position="495"/>
    </location>
</feature>
<dbReference type="AlphaFoldDB" id="A0A6A6LRP7"/>
<name>A0A6A6LRP7_HEVBR</name>
<reference evidence="4 5" key="1">
    <citation type="journal article" date="2020" name="Mol. Plant">
        <title>The Chromosome-Based Rubber Tree Genome Provides New Insights into Spurge Genome Evolution and Rubber Biosynthesis.</title>
        <authorList>
            <person name="Liu J."/>
            <person name="Shi C."/>
            <person name="Shi C.C."/>
            <person name="Li W."/>
            <person name="Zhang Q.J."/>
            <person name="Zhang Y."/>
            <person name="Li K."/>
            <person name="Lu H.F."/>
            <person name="Shi C."/>
            <person name="Zhu S.T."/>
            <person name="Xiao Z.Y."/>
            <person name="Nan H."/>
            <person name="Yue Y."/>
            <person name="Zhu X.G."/>
            <person name="Wu Y."/>
            <person name="Hong X.N."/>
            <person name="Fan G.Y."/>
            <person name="Tong Y."/>
            <person name="Zhang D."/>
            <person name="Mao C.L."/>
            <person name="Liu Y.L."/>
            <person name="Hao S.J."/>
            <person name="Liu W.Q."/>
            <person name="Lv M.Q."/>
            <person name="Zhang H.B."/>
            <person name="Liu Y."/>
            <person name="Hu-Tang G.R."/>
            <person name="Wang J.P."/>
            <person name="Wang J.H."/>
            <person name="Sun Y.H."/>
            <person name="Ni S.B."/>
            <person name="Chen W.B."/>
            <person name="Zhang X.C."/>
            <person name="Jiao Y.N."/>
            <person name="Eichler E.E."/>
            <person name="Li G.H."/>
            <person name="Liu X."/>
            <person name="Gao L.Z."/>
        </authorList>
    </citation>
    <scope>NUCLEOTIDE SEQUENCE [LARGE SCALE GENOMIC DNA]</scope>
    <source>
        <strain evidence="5">cv. GT1</strain>
        <tissue evidence="4">Leaf</tissue>
    </source>
</reference>
<dbReference type="EMBL" id="JAAGAX010000010">
    <property type="protein sequence ID" value="KAF2302299.1"/>
    <property type="molecule type" value="Genomic_DNA"/>
</dbReference>
<keyword evidence="3" id="KW-1133">Transmembrane helix</keyword>
<feature type="compositionally biased region" description="Basic and acidic residues" evidence="2">
    <location>
        <begin position="246"/>
        <end position="270"/>
    </location>
</feature>
<feature type="region of interest" description="Disordered" evidence="2">
    <location>
        <begin position="29"/>
        <end position="81"/>
    </location>
</feature>
<feature type="compositionally biased region" description="Basic and acidic residues" evidence="2">
    <location>
        <begin position="151"/>
        <end position="165"/>
    </location>
</feature>
<feature type="region of interest" description="Disordered" evidence="2">
    <location>
        <begin position="245"/>
        <end position="270"/>
    </location>
</feature>
<feature type="compositionally biased region" description="Pro residues" evidence="2">
    <location>
        <begin position="133"/>
        <end position="145"/>
    </location>
</feature>
<evidence type="ECO:0000256" key="2">
    <source>
        <dbReference type="SAM" id="MobiDB-lite"/>
    </source>
</evidence>
<keyword evidence="3" id="KW-0812">Transmembrane</keyword>
<feature type="region of interest" description="Disordered" evidence="2">
    <location>
        <begin position="498"/>
        <end position="517"/>
    </location>
</feature>